<dbReference type="Gene3D" id="1.20.1070.10">
    <property type="entry name" value="Rhodopsin 7-helix transmembrane proteins"/>
    <property type="match status" value="1"/>
</dbReference>
<feature type="compositionally biased region" description="Polar residues" evidence="5">
    <location>
        <begin position="96"/>
        <end position="121"/>
    </location>
</feature>
<dbReference type="PANTHER" id="PTHR24248:SF72">
    <property type="entry name" value="G-PROTEIN COUPLED RECEPTORS FAMILY 1 PROFILE DOMAIN-CONTAINING PROTEIN"/>
    <property type="match status" value="1"/>
</dbReference>
<dbReference type="SUPFAM" id="SSF81321">
    <property type="entry name" value="Family A G protein-coupled receptor-like"/>
    <property type="match status" value="1"/>
</dbReference>
<dbReference type="EMBL" id="JARBDR010000246">
    <property type="protein sequence ID" value="KAJ8316874.1"/>
    <property type="molecule type" value="Genomic_DNA"/>
</dbReference>
<sequence length="209" mass="23693">MFGFFPMSEKTKRLLLVSSNLSEKITNTLVDGAFCTNCHIPETLFKVIFWLGYCNSMMNPIIYACSSREFQRAFRRILRCEYKRKPKLLLSKTESRGASSSDLTRSFKNNRQGSLSSPQTNYSANQETVCLDCSSSKSWKSRKAINLGNGCILKRQSNLNSNNKNLQKMKNSEYVKSSSESVDDSETASLSDDQMEALRLERLEIVSSV</sequence>
<comment type="caution">
    <text evidence="6">The sequence shown here is derived from an EMBL/GenBank/DDBJ whole genome shotgun (WGS) entry which is preliminary data.</text>
</comment>
<evidence type="ECO:0000256" key="5">
    <source>
        <dbReference type="SAM" id="MobiDB-lite"/>
    </source>
</evidence>
<evidence type="ECO:0000256" key="3">
    <source>
        <dbReference type="ARBA" id="ARBA00023170"/>
    </source>
</evidence>
<gene>
    <name evidence="6" type="ORF">KUTeg_004778</name>
</gene>
<protein>
    <submittedName>
        <fullName evidence="6">Uncharacterized protein</fullName>
    </submittedName>
</protein>
<feature type="region of interest" description="Disordered" evidence="5">
    <location>
        <begin position="93"/>
        <end position="121"/>
    </location>
</feature>
<organism evidence="6 7">
    <name type="scientific">Tegillarca granosa</name>
    <name type="common">Malaysian cockle</name>
    <name type="synonym">Anadara granosa</name>
    <dbReference type="NCBI Taxonomy" id="220873"/>
    <lineage>
        <taxon>Eukaryota</taxon>
        <taxon>Metazoa</taxon>
        <taxon>Spiralia</taxon>
        <taxon>Lophotrochozoa</taxon>
        <taxon>Mollusca</taxon>
        <taxon>Bivalvia</taxon>
        <taxon>Autobranchia</taxon>
        <taxon>Pteriomorphia</taxon>
        <taxon>Arcoida</taxon>
        <taxon>Arcoidea</taxon>
        <taxon>Arcidae</taxon>
        <taxon>Tegillarca</taxon>
    </lineage>
</organism>
<dbReference type="Proteomes" id="UP001217089">
    <property type="component" value="Unassembled WGS sequence"/>
</dbReference>
<proteinExistence type="predicted"/>
<keyword evidence="3" id="KW-0675">Receptor</keyword>
<evidence type="ECO:0000313" key="7">
    <source>
        <dbReference type="Proteomes" id="UP001217089"/>
    </source>
</evidence>
<evidence type="ECO:0000256" key="2">
    <source>
        <dbReference type="ARBA" id="ARBA00023040"/>
    </source>
</evidence>
<keyword evidence="7" id="KW-1185">Reference proteome</keyword>
<keyword evidence="4" id="KW-0807">Transducer</keyword>
<dbReference type="PANTHER" id="PTHR24248">
    <property type="entry name" value="ADRENERGIC RECEPTOR-RELATED G-PROTEIN COUPLED RECEPTOR"/>
    <property type="match status" value="1"/>
</dbReference>
<evidence type="ECO:0000256" key="1">
    <source>
        <dbReference type="ARBA" id="ARBA00004141"/>
    </source>
</evidence>
<evidence type="ECO:0000256" key="4">
    <source>
        <dbReference type="ARBA" id="ARBA00023224"/>
    </source>
</evidence>
<comment type="subcellular location">
    <subcellularLocation>
        <location evidence="1">Membrane</location>
        <topology evidence="1">Multi-pass membrane protein</topology>
    </subcellularLocation>
</comment>
<evidence type="ECO:0000313" key="6">
    <source>
        <dbReference type="EMBL" id="KAJ8316874.1"/>
    </source>
</evidence>
<keyword evidence="2" id="KW-0297">G-protein coupled receptor</keyword>
<feature type="region of interest" description="Disordered" evidence="5">
    <location>
        <begin position="171"/>
        <end position="193"/>
    </location>
</feature>
<name>A0ABQ9FHX6_TEGGR</name>
<reference evidence="6 7" key="1">
    <citation type="submission" date="2022-12" db="EMBL/GenBank/DDBJ databases">
        <title>Chromosome-level genome of Tegillarca granosa.</title>
        <authorList>
            <person name="Kim J."/>
        </authorList>
    </citation>
    <scope>NUCLEOTIDE SEQUENCE [LARGE SCALE GENOMIC DNA]</scope>
    <source>
        <strain evidence="6">Teg-2019</strain>
        <tissue evidence="6">Adductor muscle</tissue>
    </source>
</reference>
<feature type="compositionally biased region" description="Low complexity" evidence="5">
    <location>
        <begin position="171"/>
        <end position="180"/>
    </location>
</feature>
<accession>A0ABQ9FHX6</accession>